<keyword evidence="1" id="KW-0472">Membrane</keyword>
<evidence type="ECO:0000313" key="5">
    <source>
        <dbReference type="Proteomes" id="UP000293671"/>
    </source>
</evidence>
<keyword evidence="1" id="KW-1133">Transmembrane helix</keyword>
<feature type="domain" description="Ice-binding protein C-terminal" evidence="3">
    <location>
        <begin position="184"/>
        <end position="207"/>
    </location>
</feature>
<evidence type="ECO:0000313" key="4">
    <source>
        <dbReference type="EMBL" id="RZU01151.1"/>
    </source>
</evidence>
<dbReference type="EMBL" id="SHKP01000005">
    <property type="protein sequence ID" value="RZU01151.1"/>
    <property type="molecule type" value="Genomic_DNA"/>
</dbReference>
<reference evidence="4 5" key="1">
    <citation type="submission" date="2019-02" db="EMBL/GenBank/DDBJ databases">
        <title>Genomic Encyclopedia of Type Strains, Phase IV (KMG-IV): sequencing the most valuable type-strain genomes for metagenomic binning, comparative biology and taxonomic classification.</title>
        <authorList>
            <person name="Goeker M."/>
        </authorList>
    </citation>
    <scope>NUCLEOTIDE SEQUENCE [LARGE SCALE GENOMIC DNA]</scope>
    <source>
        <strain evidence="4 5">DSM 19570</strain>
    </source>
</reference>
<name>A0A4Q7VWP8_9BURK</name>
<gene>
    <name evidence="4" type="ORF">EV670_1867</name>
</gene>
<feature type="transmembrane region" description="Helical" evidence="1">
    <location>
        <begin position="187"/>
        <end position="204"/>
    </location>
</feature>
<dbReference type="AlphaFoldDB" id="A0A4Q7VWP8"/>
<dbReference type="NCBIfam" id="TIGR02595">
    <property type="entry name" value="PEP_CTERM"/>
    <property type="match status" value="1"/>
</dbReference>
<keyword evidence="1" id="KW-0812">Transmembrane</keyword>
<comment type="caution">
    <text evidence="4">The sequence shown here is derived from an EMBL/GenBank/DDBJ whole genome shotgun (WGS) entry which is preliminary data.</text>
</comment>
<dbReference type="Proteomes" id="UP000293671">
    <property type="component" value="Unassembled WGS sequence"/>
</dbReference>
<proteinExistence type="predicted"/>
<evidence type="ECO:0000256" key="2">
    <source>
        <dbReference type="SAM" id="SignalP"/>
    </source>
</evidence>
<accession>A0A4Q7VWP8</accession>
<sequence>MLGFRSAVLALALFGSGMAQAAVTTVPIAGDVGASTGGSGATFSGLVSYDDSTSVLSVTLRNESPSSLGGYLTAFAFNAPAAASLSFASATLGSFSTFLTGPNTAPFNGFEYGVGVGSPYNGGGAPSAGLSIGAAATWTFNVSGGLFDADDFLSAGGENKSAVFLTRFRGFANGGSDKVPATVVPEPASYALMLAGLAALGFGARRRQR</sequence>
<protein>
    <submittedName>
        <fullName evidence="4">Putative secreted protein</fullName>
    </submittedName>
</protein>
<keyword evidence="2" id="KW-0732">Signal</keyword>
<keyword evidence="5" id="KW-1185">Reference proteome</keyword>
<dbReference type="InterPro" id="IPR013424">
    <property type="entry name" value="Ice-binding_C"/>
</dbReference>
<dbReference type="Pfam" id="PF07589">
    <property type="entry name" value="PEP-CTERM"/>
    <property type="match status" value="1"/>
</dbReference>
<organism evidence="4 5">
    <name type="scientific">Rivibacter subsaxonicus</name>
    <dbReference type="NCBI Taxonomy" id="457575"/>
    <lineage>
        <taxon>Bacteria</taxon>
        <taxon>Pseudomonadati</taxon>
        <taxon>Pseudomonadota</taxon>
        <taxon>Betaproteobacteria</taxon>
        <taxon>Burkholderiales</taxon>
        <taxon>Rivibacter</taxon>
    </lineage>
</organism>
<feature type="chain" id="PRO_5020726594" evidence="2">
    <location>
        <begin position="22"/>
        <end position="209"/>
    </location>
</feature>
<evidence type="ECO:0000256" key="1">
    <source>
        <dbReference type="SAM" id="Phobius"/>
    </source>
</evidence>
<evidence type="ECO:0000259" key="3">
    <source>
        <dbReference type="Pfam" id="PF07589"/>
    </source>
</evidence>
<feature type="signal peptide" evidence="2">
    <location>
        <begin position="1"/>
        <end position="21"/>
    </location>
</feature>